<protein>
    <submittedName>
        <fullName evidence="2">SMI1 / KNR4 family (SUKH-1)</fullName>
    </submittedName>
</protein>
<dbReference type="SUPFAM" id="SSF160631">
    <property type="entry name" value="SMI1/KNR4-like"/>
    <property type="match status" value="1"/>
</dbReference>
<dbReference type="InterPro" id="IPR037883">
    <property type="entry name" value="Knr4/Smi1-like_sf"/>
</dbReference>
<dbReference type="EMBL" id="FCOR01000039">
    <property type="protein sequence ID" value="CVK17269.1"/>
    <property type="molecule type" value="Genomic_DNA"/>
</dbReference>
<evidence type="ECO:0000313" key="2">
    <source>
        <dbReference type="EMBL" id="CVK17269.1"/>
    </source>
</evidence>
<dbReference type="InterPro" id="IPR018958">
    <property type="entry name" value="Knr4/Smi1-like_dom"/>
</dbReference>
<dbReference type="Pfam" id="PF09346">
    <property type="entry name" value="SMI1_KNR4"/>
    <property type="match status" value="1"/>
</dbReference>
<organism evidence="2 3">
    <name type="scientific">Apibacter mensalis</name>
    <dbReference type="NCBI Taxonomy" id="1586267"/>
    <lineage>
        <taxon>Bacteria</taxon>
        <taxon>Pseudomonadati</taxon>
        <taxon>Bacteroidota</taxon>
        <taxon>Flavobacteriia</taxon>
        <taxon>Flavobacteriales</taxon>
        <taxon>Weeksellaceae</taxon>
        <taxon>Apibacter</taxon>
    </lineage>
</organism>
<dbReference type="STRING" id="1586267.GCA_001418685_02132"/>
<evidence type="ECO:0000313" key="3">
    <source>
        <dbReference type="Proteomes" id="UP000182761"/>
    </source>
</evidence>
<evidence type="ECO:0000259" key="1">
    <source>
        <dbReference type="SMART" id="SM00860"/>
    </source>
</evidence>
<dbReference type="SMART" id="SM00860">
    <property type="entry name" value="SMI1_KNR4"/>
    <property type="match status" value="1"/>
</dbReference>
<dbReference type="RefSeq" id="WP_055426412.1">
    <property type="nucleotide sequence ID" value="NZ_FCOR01000039.1"/>
</dbReference>
<name>A0A0X3AQ65_9FLAO</name>
<keyword evidence="3" id="KW-1185">Reference proteome</keyword>
<dbReference type="Gene3D" id="3.40.1580.10">
    <property type="entry name" value="SMI1/KNR4-like"/>
    <property type="match status" value="1"/>
</dbReference>
<reference evidence="2 3" key="1">
    <citation type="submission" date="2016-01" db="EMBL/GenBank/DDBJ databases">
        <authorList>
            <person name="McClelland M."/>
            <person name="Jain A."/>
            <person name="Saraogi P."/>
            <person name="Mendelson R."/>
            <person name="Westerman R."/>
            <person name="SanMiguel P."/>
            <person name="Csonka L."/>
        </authorList>
    </citation>
    <scope>NUCLEOTIDE SEQUENCE [LARGE SCALE GENOMIC DNA]</scope>
    <source>
        <strain evidence="2 3">R-53146</strain>
    </source>
</reference>
<feature type="domain" description="Knr4/Smi1-like" evidence="1">
    <location>
        <begin position="8"/>
        <end position="143"/>
    </location>
</feature>
<dbReference type="OrthoDB" id="6637351at2"/>
<sequence>MFNKCAIKLTIEDIQEVENLIHLNFPKDFIDHYLKYNGGVPPRTYFYMEEYETFVEISSFKSIKYKSDSEDPRIEDTYQNLSIEKNIIPKNMLPFAMDWGGNLFCMNVETEDIYIIYLDLGEVNESNGSIRFLINGFSNFLDNLEENGDE</sequence>
<proteinExistence type="predicted"/>
<gene>
    <name evidence="2" type="ORF">Ga0061079_1392</name>
</gene>
<dbReference type="AlphaFoldDB" id="A0A0X3AQ65"/>
<accession>A0A0X3AQ65</accession>
<dbReference type="Proteomes" id="UP000182761">
    <property type="component" value="Unassembled WGS sequence"/>
</dbReference>